<feature type="domain" description="Protein kinase" evidence="1">
    <location>
        <begin position="1"/>
        <end position="216"/>
    </location>
</feature>
<evidence type="ECO:0000313" key="2">
    <source>
        <dbReference type="EMBL" id="ELP90906.1"/>
    </source>
</evidence>
<evidence type="ECO:0000259" key="1">
    <source>
        <dbReference type="PROSITE" id="PS50011"/>
    </source>
</evidence>
<dbReference type="InterPro" id="IPR000719">
    <property type="entry name" value="Prot_kinase_dom"/>
</dbReference>
<dbReference type="InterPro" id="IPR001245">
    <property type="entry name" value="Ser-Thr/Tyr_kinase_cat_dom"/>
</dbReference>
<dbReference type="GO" id="GO:0005524">
    <property type="term" value="F:ATP binding"/>
    <property type="evidence" value="ECO:0007669"/>
    <property type="project" value="InterPro"/>
</dbReference>
<sequence length="216" mass="25343">DVKLGESSFGVVYKGSFRGNVVAIKKMKTVLDDERLMGEFENEVSMLDKFRCEYIVHFYGAVFIPNKACMVIEFAQYGSLQDLMKHKTMMQHKEFRIFMIMGYYTETLNQITFLCVGTPVYMAPEVLNKKKYTKSADVFSFSISLFECAIWKDPYLDKQFKFAWDIVDFVVSGKRLKRPSYLNEDIYNIVDDMWCQDVHKRINVRDVILKLESINI</sequence>
<dbReference type="Gene3D" id="3.30.200.20">
    <property type="entry name" value="Phosphorylase Kinase, domain 1"/>
    <property type="match status" value="1"/>
</dbReference>
<gene>
    <name evidence="2" type="ORF">EIN_360390</name>
</gene>
<dbReference type="GO" id="GO:0004672">
    <property type="term" value="F:protein kinase activity"/>
    <property type="evidence" value="ECO:0007669"/>
    <property type="project" value="InterPro"/>
</dbReference>
<dbReference type="VEuPathDB" id="AmoebaDB:EIN_360390"/>
<dbReference type="RefSeq" id="XP_004257677.1">
    <property type="nucleotide sequence ID" value="XM_004257629.1"/>
</dbReference>
<dbReference type="PANTHER" id="PTHR45756">
    <property type="entry name" value="PALMITOYLTRANSFERASE"/>
    <property type="match status" value="1"/>
</dbReference>
<dbReference type="PROSITE" id="PS50011">
    <property type="entry name" value="PROTEIN_KINASE_DOM"/>
    <property type="match status" value="1"/>
</dbReference>
<name>A0A0A1UBB7_ENTIV</name>
<accession>A0A0A1UBB7</accession>
<dbReference type="AlphaFoldDB" id="A0A0A1UBB7"/>
<protein>
    <submittedName>
        <fullName evidence="2">Tyrosine kinase, putative</fullName>
    </submittedName>
</protein>
<organism evidence="2 3">
    <name type="scientific">Entamoeba invadens IP1</name>
    <dbReference type="NCBI Taxonomy" id="370355"/>
    <lineage>
        <taxon>Eukaryota</taxon>
        <taxon>Amoebozoa</taxon>
        <taxon>Evosea</taxon>
        <taxon>Archamoebae</taxon>
        <taxon>Mastigamoebida</taxon>
        <taxon>Entamoebidae</taxon>
        <taxon>Entamoeba</taxon>
    </lineage>
</organism>
<dbReference type="KEGG" id="eiv:EIN_360390"/>
<dbReference type="Pfam" id="PF07714">
    <property type="entry name" value="PK_Tyr_Ser-Thr"/>
    <property type="match status" value="2"/>
</dbReference>
<dbReference type="Gene3D" id="1.10.510.10">
    <property type="entry name" value="Transferase(Phosphotransferase) domain 1"/>
    <property type="match status" value="1"/>
</dbReference>
<dbReference type="EMBL" id="KB206483">
    <property type="protein sequence ID" value="ELP90906.1"/>
    <property type="molecule type" value="Genomic_DNA"/>
</dbReference>
<evidence type="ECO:0000313" key="3">
    <source>
        <dbReference type="Proteomes" id="UP000014680"/>
    </source>
</evidence>
<keyword evidence="2" id="KW-0418">Kinase</keyword>
<feature type="non-terminal residue" evidence="2">
    <location>
        <position position="1"/>
    </location>
</feature>
<dbReference type="GeneID" id="14889837"/>
<dbReference type="InterPro" id="IPR053215">
    <property type="entry name" value="TKL_Ser/Thr_kinase"/>
</dbReference>
<dbReference type="InterPro" id="IPR011009">
    <property type="entry name" value="Kinase-like_dom_sf"/>
</dbReference>
<dbReference type="PANTHER" id="PTHR45756:SF1">
    <property type="entry name" value="PROTEIN KINASE DOMAIN CONTAINING PROTEIN"/>
    <property type="match status" value="1"/>
</dbReference>
<dbReference type="SUPFAM" id="SSF56112">
    <property type="entry name" value="Protein kinase-like (PK-like)"/>
    <property type="match status" value="1"/>
</dbReference>
<keyword evidence="3" id="KW-1185">Reference proteome</keyword>
<dbReference type="OrthoDB" id="686240at2759"/>
<reference evidence="2 3" key="1">
    <citation type="submission" date="2012-10" db="EMBL/GenBank/DDBJ databases">
        <authorList>
            <person name="Zafar N."/>
            <person name="Inman J."/>
            <person name="Hall N."/>
            <person name="Lorenzi H."/>
            <person name="Caler E."/>
        </authorList>
    </citation>
    <scope>NUCLEOTIDE SEQUENCE [LARGE SCALE GENOMIC DNA]</scope>
    <source>
        <strain evidence="2 3">IP1</strain>
    </source>
</reference>
<proteinExistence type="predicted"/>
<keyword evidence="2" id="KW-0808">Transferase</keyword>
<dbReference type="Proteomes" id="UP000014680">
    <property type="component" value="Unassembled WGS sequence"/>
</dbReference>